<gene>
    <name evidence="3" type="ORF">MKZ38_002145</name>
</gene>
<evidence type="ECO:0000259" key="2">
    <source>
        <dbReference type="Pfam" id="PF20150"/>
    </source>
</evidence>
<dbReference type="AlphaFoldDB" id="A0AAD5WRH0"/>
<feature type="compositionally biased region" description="Basic residues" evidence="1">
    <location>
        <begin position="363"/>
        <end position="377"/>
    </location>
</feature>
<dbReference type="EMBL" id="JAKWBI020000162">
    <property type="protein sequence ID" value="KAJ2901019.1"/>
    <property type="molecule type" value="Genomic_DNA"/>
</dbReference>
<reference evidence="3" key="1">
    <citation type="submission" date="2022-07" db="EMBL/GenBank/DDBJ databases">
        <title>Draft genome sequence of Zalerion maritima ATCC 34329, a (micro)plastics degrading marine fungus.</title>
        <authorList>
            <person name="Paco A."/>
            <person name="Goncalves M.F.M."/>
            <person name="Rocha-Santos T.A.P."/>
            <person name="Alves A."/>
        </authorList>
    </citation>
    <scope>NUCLEOTIDE SEQUENCE</scope>
    <source>
        <strain evidence="3">ATCC 34329</strain>
    </source>
</reference>
<protein>
    <recommendedName>
        <fullName evidence="2">2EXR domain-containing protein</fullName>
    </recommendedName>
</protein>
<feature type="compositionally biased region" description="Acidic residues" evidence="1">
    <location>
        <begin position="406"/>
        <end position="431"/>
    </location>
</feature>
<evidence type="ECO:0000313" key="4">
    <source>
        <dbReference type="Proteomes" id="UP001201980"/>
    </source>
</evidence>
<feature type="domain" description="2EXR" evidence="2">
    <location>
        <begin position="5"/>
        <end position="100"/>
    </location>
</feature>
<feature type="compositionally biased region" description="Low complexity" evidence="1">
    <location>
        <begin position="500"/>
        <end position="511"/>
    </location>
</feature>
<feature type="region of interest" description="Disordered" evidence="1">
    <location>
        <begin position="356"/>
        <end position="435"/>
    </location>
</feature>
<dbReference type="InterPro" id="IPR045518">
    <property type="entry name" value="2EXR"/>
</dbReference>
<organism evidence="3 4">
    <name type="scientific">Zalerion maritima</name>
    <dbReference type="NCBI Taxonomy" id="339359"/>
    <lineage>
        <taxon>Eukaryota</taxon>
        <taxon>Fungi</taxon>
        <taxon>Dikarya</taxon>
        <taxon>Ascomycota</taxon>
        <taxon>Pezizomycotina</taxon>
        <taxon>Sordariomycetes</taxon>
        <taxon>Lulworthiomycetidae</taxon>
        <taxon>Lulworthiales</taxon>
        <taxon>Lulworthiaceae</taxon>
        <taxon>Zalerion</taxon>
    </lineage>
</organism>
<evidence type="ECO:0000313" key="3">
    <source>
        <dbReference type="EMBL" id="KAJ2901019.1"/>
    </source>
</evidence>
<feature type="compositionally biased region" description="Low complexity" evidence="1">
    <location>
        <begin position="110"/>
        <end position="123"/>
    </location>
</feature>
<name>A0AAD5WRH0_9PEZI</name>
<feature type="region of interest" description="Disordered" evidence="1">
    <location>
        <begin position="485"/>
        <end position="511"/>
    </location>
</feature>
<comment type="caution">
    <text evidence="3">The sequence shown here is derived from an EMBL/GenBank/DDBJ whole genome shotgun (WGS) entry which is preliminary data.</text>
</comment>
<sequence>MALSFTVFNRLPAELRELIWDMAHHDSPRRIWTLDVCKCESPDDEESGDKICIRDRHSQMTFSNKVHRIYRWACRPRSAATPPLLSVCRESRNHLLFYHYGGIGSTIANNSSSSSSNHSAASITRVQNQASKGSRLVPQTYRPFINTPEDEIPYACRIANLIPQDMPSARAYTVRVIFTSPVVDYTKDIIAMANPLLRAPTPMTERPVIGIPYDDDHTSPPRPAYSRTIICFRTPGTSNPSFQFCSPIFPETSHIIVQNQVLGFEADKIRNLGIEKDSTEEGFDNASTGTSLADFKLHKKLSLAQLLVDGLMVLREPEGEVRHPRPPRFGCFDRLETMNVHMPDLAFWLQREMDKEEKEKKKMVNKTTTTRKRKAGAKTKASTTSTRSAKRQKLSTTPPVSYSSSEESDSSSSEEEEEEEGEYDDDGDGDDFVLPNPRVQVETLRARPLGPASSKTHKLGGIAKRESSKVYRLLVLMMLHRRQGLASRGDSRNTGTTTISPSFSSPSLALPPSRLGPHAMFATAQFRRALRDDRKSFRCSCRSGGAERHVVDISDVAAPPPPLETGHDELLKMSDGMGCGLRVCWLD</sequence>
<feature type="region of interest" description="Disordered" evidence="1">
    <location>
        <begin position="110"/>
        <end position="131"/>
    </location>
</feature>
<dbReference type="Pfam" id="PF20150">
    <property type="entry name" value="2EXR"/>
    <property type="match status" value="1"/>
</dbReference>
<evidence type="ECO:0000256" key="1">
    <source>
        <dbReference type="SAM" id="MobiDB-lite"/>
    </source>
</evidence>
<proteinExistence type="predicted"/>
<dbReference type="Proteomes" id="UP001201980">
    <property type="component" value="Unassembled WGS sequence"/>
</dbReference>
<accession>A0AAD5WRH0</accession>
<keyword evidence="4" id="KW-1185">Reference proteome</keyword>
<feature type="compositionally biased region" description="Low complexity" evidence="1">
    <location>
        <begin position="378"/>
        <end position="387"/>
    </location>
</feature>